<feature type="transmembrane region" description="Helical" evidence="7">
    <location>
        <begin position="296"/>
        <end position="315"/>
    </location>
</feature>
<feature type="transmembrane region" description="Helical" evidence="7">
    <location>
        <begin position="215"/>
        <end position="234"/>
    </location>
</feature>
<keyword evidence="10" id="KW-1185">Reference proteome</keyword>
<reference evidence="10" key="1">
    <citation type="submission" date="2016-10" db="EMBL/GenBank/DDBJ databases">
        <authorList>
            <person name="Varghese N."/>
            <person name="Submissions S."/>
        </authorList>
    </citation>
    <scope>NUCLEOTIDE SEQUENCE [LARGE SCALE GENOMIC DNA]</scope>
    <source>
        <strain evidence="10">CGMCC 4.2126</strain>
    </source>
</reference>
<accession>A0A1I3HTE6</accession>
<feature type="domain" description="ABC3 transporter permease C-terminal" evidence="8">
    <location>
        <begin position="215"/>
        <end position="323"/>
    </location>
</feature>
<evidence type="ECO:0000313" key="9">
    <source>
        <dbReference type="EMBL" id="SFI38913.1"/>
    </source>
</evidence>
<proteinExistence type="predicted"/>
<evidence type="ECO:0000259" key="8">
    <source>
        <dbReference type="Pfam" id="PF02687"/>
    </source>
</evidence>
<evidence type="ECO:0000313" key="10">
    <source>
        <dbReference type="Proteomes" id="UP000199111"/>
    </source>
</evidence>
<keyword evidence="3" id="KW-1003">Cell membrane</keyword>
<comment type="subcellular location">
    <subcellularLocation>
        <location evidence="1">Cell membrane</location>
        <topology evidence="1">Multi-pass membrane protein</topology>
    </subcellularLocation>
</comment>
<dbReference type="PANTHER" id="PTHR43738">
    <property type="entry name" value="ABC TRANSPORTER, MEMBRANE PROTEIN"/>
    <property type="match status" value="1"/>
</dbReference>
<dbReference type="InterPro" id="IPR051125">
    <property type="entry name" value="ABC-4/HrtB_transporter"/>
</dbReference>
<gene>
    <name evidence="9" type="ORF">SAMN05216275_1034</name>
</gene>
<evidence type="ECO:0000256" key="3">
    <source>
        <dbReference type="ARBA" id="ARBA00022475"/>
    </source>
</evidence>
<dbReference type="Pfam" id="PF02687">
    <property type="entry name" value="FtsX"/>
    <property type="match status" value="1"/>
</dbReference>
<keyword evidence="4 7" id="KW-0812">Transmembrane</keyword>
<organism evidence="9 10">
    <name type="scientific">Streptosporangium canum</name>
    <dbReference type="NCBI Taxonomy" id="324952"/>
    <lineage>
        <taxon>Bacteria</taxon>
        <taxon>Bacillati</taxon>
        <taxon>Actinomycetota</taxon>
        <taxon>Actinomycetes</taxon>
        <taxon>Streptosporangiales</taxon>
        <taxon>Streptosporangiaceae</taxon>
        <taxon>Streptosporangium</taxon>
    </lineage>
</organism>
<evidence type="ECO:0000256" key="7">
    <source>
        <dbReference type="SAM" id="Phobius"/>
    </source>
</evidence>
<protein>
    <submittedName>
        <fullName evidence="9">Putative ABC transport system permease protein</fullName>
    </submittedName>
</protein>
<keyword evidence="5 7" id="KW-1133">Transmembrane helix</keyword>
<dbReference type="RefSeq" id="WP_093885787.1">
    <property type="nucleotide sequence ID" value="NZ_FOQY01000003.1"/>
</dbReference>
<dbReference type="GeneID" id="96296782"/>
<dbReference type="Proteomes" id="UP000199111">
    <property type="component" value="Unassembled WGS sequence"/>
</dbReference>
<sequence>MFIALRDIRFARGRFALMGSVVALITLLVVLLSGLTAGLAGENISAVENLRGDRIAFGSEKISFSGSTVTAAQWKGLGGQPLGITQTRLTHDGTDQAVAVFGSESLGPVRQADGELAVSPDLGLAVGDTATIGGRPYRVTALGPDDSYGHTPVVWSTLTDWQRIAHAGADTATVAVLSGDASGPVPGTYPVTKEESLAGIGSYTSENGSLTMMRGLLFAISALVIGAFFTVWTVQRQGDIAIMKALGASSGYLMRDALSQALIVLAAGGGIGGAAGLGAGALAGRVMPFTVDVSTTFVPVLAMIALGMAGAVLAVRRITSVDPLIALGSAR</sequence>
<dbReference type="GO" id="GO:0005886">
    <property type="term" value="C:plasma membrane"/>
    <property type="evidence" value="ECO:0007669"/>
    <property type="project" value="UniProtKB-SubCell"/>
</dbReference>
<evidence type="ECO:0000256" key="1">
    <source>
        <dbReference type="ARBA" id="ARBA00004651"/>
    </source>
</evidence>
<evidence type="ECO:0000256" key="6">
    <source>
        <dbReference type="ARBA" id="ARBA00023136"/>
    </source>
</evidence>
<keyword evidence="6 7" id="KW-0472">Membrane</keyword>
<name>A0A1I3HTE6_9ACTN</name>
<dbReference type="EMBL" id="FOQY01000003">
    <property type="protein sequence ID" value="SFI38913.1"/>
    <property type="molecule type" value="Genomic_DNA"/>
</dbReference>
<evidence type="ECO:0000256" key="5">
    <source>
        <dbReference type="ARBA" id="ARBA00022989"/>
    </source>
</evidence>
<dbReference type="InterPro" id="IPR003838">
    <property type="entry name" value="ABC3_permease_C"/>
</dbReference>
<keyword evidence="2" id="KW-0813">Transport</keyword>
<evidence type="ECO:0000256" key="2">
    <source>
        <dbReference type="ARBA" id="ARBA00022448"/>
    </source>
</evidence>
<feature type="transmembrane region" description="Helical" evidence="7">
    <location>
        <begin position="262"/>
        <end position="284"/>
    </location>
</feature>
<evidence type="ECO:0000256" key="4">
    <source>
        <dbReference type="ARBA" id="ARBA00022692"/>
    </source>
</evidence>
<dbReference type="PANTHER" id="PTHR43738:SF1">
    <property type="entry name" value="HEMIN TRANSPORT SYSTEM PERMEASE PROTEIN HRTB-RELATED"/>
    <property type="match status" value="1"/>
</dbReference>
<dbReference type="AlphaFoldDB" id="A0A1I3HTE6"/>